<sequence>MDGGKKTSKDEAIQDHGQTKARTSFLSLSKGEAEWFNIFNRILSCMTALFGDLGPPSHGIQHHSNSTDSRNRSHKSKEQSSKNRVAAATMSSLSEIFLMHLKATTSEISIVPDNAMSSSMMSMSSSINSLSHSFRSSDGQSITWSRTRPTRRSSSRWESDESSVDDRPDIPTRQVSSTALVSDDEDDDVVLCHVRRRHQHDDSQICDACEEQSLKDSEPKKPLRQTSSNDLMLALPRIPRRQNSFRGNSRRERRRKPRGVRREKTFPRESVNAGAVAA</sequence>
<accession>A0A9N8DSU5</accession>
<name>A0A9N8DSU5_9STRA</name>
<comment type="caution">
    <text evidence="2">The sequence shown here is derived from an EMBL/GenBank/DDBJ whole genome shotgun (WGS) entry which is preliminary data.</text>
</comment>
<feature type="compositionally biased region" description="Basic and acidic residues" evidence="1">
    <location>
        <begin position="212"/>
        <end position="221"/>
    </location>
</feature>
<dbReference type="EMBL" id="CAICTM010000327">
    <property type="protein sequence ID" value="CAB9507996.1"/>
    <property type="molecule type" value="Genomic_DNA"/>
</dbReference>
<keyword evidence="3" id="KW-1185">Reference proteome</keyword>
<feature type="region of interest" description="Disordered" evidence="1">
    <location>
        <begin position="57"/>
        <end position="86"/>
    </location>
</feature>
<evidence type="ECO:0000313" key="2">
    <source>
        <dbReference type="EMBL" id="CAB9507996.1"/>
    </source>
</evidence>
<feature type="compositionally biased region" description="Basic and acidic residues" evidence="1">
    <location>
        <begin position="1"/>
        <end position="18"/>
    </location>
</feature>
<dbReference type="AlphaFoldDB" id="A0A9N8DSU5"/>
<feature type="region of interest" description="Disordered" evidence="1">
    <location>
        <begin position="129"/>
        <end position="182"/>
    </location>
</feature>
<protein>
    <submittedName>
        <fullName evidence="2">Uncharacterized protein</fullName>
    </submittedName>
</protein>
<evidence type="ECO:0000313" key="3">
    <source>
        <dbReference type="Proteomes" id="UP001153069"/>
    </source>
</evidence>
<feature type="compositionally biased region" description="Low complexity" evidence="1">
    <location>
        <begin position="129"/>
        <end position="147"/>
    </location>
</feature>
<feature type="region of interest" description="Disordered" evidence="1">
    <location>
        <begin position="1"/>
        <end position="22"/>
    </location>
</feature>
<gene>
    <name evidence="2" type="ORF">SEMRO_328_G118600.1</name>
</gene>
<dbReference type="Proteomes" id="UP001153069">
    <property type="component" value="Unassembled WGS sequence"/>
</dbReference>
<reference evidence="2" key="1">
    <citation type="submission" date="2020-06" db="EMBL/GenBank/DDBJ databases">
        <authorList>
            <consortium name="Plant Systems Biology data submission"/>
        </authorList>
    </citation>
    <scope>NUCLEOTIDE SEQUENCE</scope>
    <source>
        <strain evidence="2">D6</strain>
    </source>
</reference>
<evidence type="ECO:0000256" key="1">
    <source>
        <dbReference type="SAM" id="MobiDB-lite"/>
    </source>
</evidence>
<proteinExistence type="predicted"/>
<organism evidence="2 3">
    <name type="scientific">Seminavis robusta</name>
    <dbReference type="NCBI Taxonomy" id="568900"/>
    <lineage>
        <taxon>Eukaryota</taxon>
        <taxon>Sar</taxon>
        <taxon>Stramenopiles</taxon>
        <taxon>Ochrophyta</taxon>
        <taxon>Bacillariophyta</taxon>
        <taxon>Bacillariophyceae</taxon>
        <taxon>Bacillariophycidae</taxon>
        <taxon>Naviculales</taxon>
        <taxon>Naviculaceae</taxon>
        <taxon>Seminavis</taxon>
    </lineage>
</organism>
<feature type="compositionally biased region" description="Basic and acidic residues" evidence="1">
    <location>
        <begin position="155"/>
        <end position="170"/>
    </location>
</feature>
<feature type="region of interest" description="Disordered" evidence="1">
    <location>
        <begin position="212"/>
        <end position="278"/>
    </location>
</feature>